<keyword evidence="5" id="KW-1185">Reference proteome</keyword>
<dbReference type="AlphaFoldDB" id="A0A543D1D9"/>
<name>A0A543D1D9_9PSEU</name>
<dbReference type="GO" id="GO:0008713">
    <property type="term" value="F:ADP-heptose-lipopolysaccharide heptosyltransferase activity"/>
    <property type="evidence" value="ECO:0007669"/>
    <property type="project" value="TreeGrafter"/>
</dbReference>
<evidence type="ECO:0000256" key="2">
    <source>
        <dbReference type="ARBA" id="ARBA00022679"/>
    </source>
</evidence>
<gene>
    <name evidence="4" type="ORF">FB558_7799</name>
</gene>
<dbReference type="PANTHER" id="PTHR30160:SF1">
    <property type="entry name" value="LIPOPOLYSACCHARIDE 1,2-N-ACETYLGLUCOSAMINETRANSFERASE-RELATED"/>
    <property type="match status" value="1"/>
</dbReference>
<dbReference type="Proteomes" id="UP000315677">
    <property type="component" value="Unassembled WGS sequence"/>
</dbReference>
<dbReference type="CDD" id="cd03789">
    <property type="entry name" value="GT9_LPS_heptosyltransferase"/>
    <property type="match status" value="1"/>
</dbReference>
<keyword evidence="2 4" id="KW-0808">Transferase</keyword>
<comment type="caution">
    <text evidence="4">The sequence shown here is derived from an EMBL/GenBank/DDBJ whole genome shotgun (WGS) entry which is preliminary data.</text>
</comment>
<reference evidence="4 5" key="1">
    <citation type="submission" date="2019-06" db="EMBL/GenBank/DDBJ databases">
        <title>Sequencing the genomes of 1000 actinobacteria strains.</title>
        <authorList>
            <person name="Klenk H.-P."/>
        </authorList>
    </citation>
    <scope>NUCLEOTIDE SEQUENCE [LARGE SCALE GENOMIC DNA]</scope>
    <source>
        <strain evidence="4 5">DSM 45301</strain>
    </source>
</reference>
<accession>A0A543D1D9</accession>
<feature type="region of interest" description="Disordered" evidence="3">
    <location>
        <begin position="341"/>
        <end position="363"/>
    </location>
</feature>
<keyword evidence="1" id="KW-0328">Glycosyltransferase</keyword>
<dbReference type="PANTHER" id="PTHR30160">
    <property type="entry name" value="TETRAACYLDISACCHARIDE 4'-KINASE-RELATED"/>
    <property type="match status" value="1"/>
</dbReference>
<dbReference type="Pfam" id="PF01075">
    <property type="entry name" value="Glyco_transf_9"/>
    <property type="match status" value="1"/>
</dbReference>
<sequence length="363" mass="37265">MTRRILVVRLDAAGDVLLAGPAVRAVAAAPDAEVSLLCGPAGAAAGRLLPGVRRVLEWASPWIVNPAPAATPEHVQAAVGMLAEHGFDEAVVLTSFHQSPLPTALLLRLAGIGRITGASVDYPGSLLDVRLRPGEDLPEDQPEPERALAIAAAAGFRLPPGDEGRLAVRRPPGVGALLGPLARRRYVVLHPGAAVPARRWPAEHHRRAARLLSEAGLPVVVTGGPGERELTAAVADGHALDLGGRTDLGRLAGVLNGAAALVAGNTGAAHLAAAVGTPVVSLFAPVVPAIRWRPYRVPQVLLGVQDAPCRGTRARDCPVPGHPCLSRVSPEEVVSAVHRLVPAPPSTRPGAVPAATGPKEGPS</sequence>
<dbReference type="Gene3D" id="3.40.50.2000">
    <property type="entry name" value="Glycogen Phosphorylase B"/>
    <property type="match status" value="2"/>
</dbReference>
<dbReference type="SUPFAM" id="SSF53756">
    <property type="entry name" value="UDP-Glycosyltransferase/glycogen phosphorylase"/>
    <property type="match status" value="1"/>
</dbReference>
<evidence type="ECO:0000313" key="4">
    <source>
        <dbReference type="EMBL" id="TQM03149.1"/>
    </source>
</evidence>
<protein>
    <submittedName>
        <fullName evidence="4">ADP-heptose:LPS heptosyltransferase</fullName>
    </submittedName>
</protein>
<evidence type="ECO:0000256" key="1">
    <source>
        <dbReference type="ARBA" id="ARBA00022676"/>
    </source>
</evidence>
<proteinExistence type="predicted"/>
<organism evidence="4 5">
    <name type="scientific">Pseudonocardia kunmingensis</name>
    <dbReference type="NCBI Taxonomy" id="630975"/>
    <lineage>
        <taxon>Bacteria</taxon>
        <taxon>Bacillati</taxon>
        <taxon>Actinomycetota</taxon>
        <taxon>Actinomycetes</taxon>
        <taxon>Pseudonocardiales</taxon>
        <taxon>Pseudonocardiaceae</taxon>
        <taxon>Pseudonocardia</taxon>
    </lineage>
</organism>
<dbReference type="EMBL" id="VFPA01000006">
    <property type="protein sequence ID" value="TQM03149.1"/>
    <property type="molecule type" value="Genomic_DNA"/>
</dbReference>
<evidence type="ECO:0000256" key="3">
    <source>
        <dbReference type="SAM" id="MobiDB-lite"/>
    </source>
</evidence>
<dbReference type="InterPro" id="IPR051199">
    <property type="entry name" value="LPS_LOS_Heptosyltrfase"/>
</dbReference>
<dbReference type="GO" id="GO:0009244">
    <property type="term" value="P:lipopolysaccharide core region biosynthetic process"/>
    <property type="evidence" value="ECO:0007669"/>
    <property type="project" value="TreeGrafter"/>
</dbReference>
<evidence type="ECO:0000313" key="5">
    <source>
        <dbReference type="Proteomes" id="UP000315677"/>
    </source>
</evidence>
<dbReference type="RefSeq" id="WP_211367137.1">
    <property type="nucleotide sequence ID" value="NZ_VFPA01000006.1"/>
</dbReference>
<dbReference type="GO" id="GO:0005829">
    <property type="term" value="C:cytosol"/>
    <property type="evidence" value="ECO:0007669"/>
    <property type="project" value="TreeGrafter"/>
</dbReference>
<dbReference type="InterPro" id="IPR002201">
    <property type="entry name" value="Glyco_trans_9"/>
</dbReference>